<evidence type="ECO:0000313" key="10">
    <source>
        <dbReference type="Proteomes" id="UP001159363"/>
    </source>
</evidence>
<keyword evidence="6" id="KW-0378">Hydrolase</keyword>
<reference evidence="9 10" key="1">
    <citation type="submission" date="2023-02" db="EMBL/GenBank/DDBJ databases">
        <title>LHISI_Scaffold_Assembly.</title>
        <authorList>
            <person name="Stuart O.P."/>
            <person name="Cleave R."/>
            <person name="Magrath M.J.L."/>
            <person name="Mikheyev A.S."/>
        </authorList>
    </citation>
    <scope>NUCLEOTIDE SEQUENCE [LARGE SCALE GENOMIC DNA]</scope>
    <source>
        <strain evidence="9">Daus_M_001</strain>
        <tissue evidence="9">Leg muscle</tissue>
    </source>
</reference>
<evidence type="ECO:0000256" key="4">
    <source>
        <dbReference type="ARBA" id="ARBA00022722"/>
    </source>
</evidence>
<keyword evidence="10" id="KW-1185">Reference proteome</keyword>
<dbReference type="Pfam" id="PF13359">
    <property type="entry name" value="DDE_Tnp_4"/>
    <property type="match status" value="1"/>
</dbReference>
<evidence type="ECO:0000256" key="7">
    <source>
        <dbReference type="ARBA" id="ARBA00023242"/>
    </source>
</evidence>
<keyword evidence="7" id="KW-0539">Nucleus</keyword>
<comment type="similarity">
    <text evidence="3">Belongs to the HARBI1 family.</text>
</comment>
<protein>
    <recommendedName>
        <fullName evidence="8">DDE Tnp4 domain-containing protein</fullName>
    </recommendedName>
</protein>
<dbReference type="Proteomes" id="UP001159363">
    <property type="component" value="Chromosome 8"/>
</dbReference>
<keyword evidence="4" id="KW-0540">Nuclease</keyword>
<evidence type="ECO:0000256" key="5">
    <source>
        <dbReference type="ARBA" id="ARBA00022723"/>
    </source>
</evidence>
<organism evidence="9 10">
    <name type="scientific">Dryococelus australis</name>
    <dbReference type="NCBI Taxonomy" id="614101"/>
    <lineage>
        <taxon>Eukaryota</taxon>
        <taxon>Metazoa</taxon>
        <taxon>Ecdysozoa</taxon>
        <taxon>Arthropoda</taxon>
        <taxon>Hexapoda</taxon>
        <taxon>Insecta</taxon>
        <taxon>Pterygota</taxon>
        <taxon>Neoptera</taxon>
        <taxon>Polyneoptera</taxon>
        <taxon>Phasmatodea</taxon>
        <taxon>Verophasmatodea</taxon>
        <taxon>Anareolatae</taxon>
        <taxon>Phasmatidae</taxon>
        <taxon>Eurycanthinae</taxon>
        <taxon>Dryococelus</taxon>
    </lineage>
</organism>
<evidence type="ECO:0000256" key="2">
    <source>
        <dbReference type="ARBA" id="ARBA00004123"/>
    </source>
</evidence>
<dbReference type="PANTHER" id="PTHR22930:SF289">
    <property type="entry name" value="DDE TNP4 DOMAIN-CONTAINING PROTEIN-RELATED"/>
    <property type="match status" value="1"/>
</dbReference>
<proteinExistence type="inferred from homology"/>
<evidence type="ECO:0000259" key="8">
    <source>
        <dbReference type="Pfam" id="PF13359"/>
    </source>
</evidence>
<comment type="subcellular location">
    <subcellularLocation>
        <location evidence="2">Nucleus</location>
    </subcellularLocation>
</comment>
<comment type="cofactor">
    <cofactor evidence="1">
        <name>a divalent metal cation</name>
        <dbReference type="ChEBI" id="CHEBI:60240"/>
    </cofactor>
</comment>
<evidence type="ECO:0000256" key="6">
    <source>
        <dbReference type="ARBA" id="ARBA00022801"/>
    </source>
</evidence>
<dbReference type="InterPro" id="IPR045249">
    <property type="entry name" value="HARBI1-like"/>
</dbReference>
<evidence type="ECO:0000256" key="1">
    <source>
        <dbReference type="ARBA" id="ARBA00001968"/>
    </source>
</evidence>
<evidence type="ECO:0000313" key="9">
    <source>
        <dbReference type="EMBL" id="KAJ8875607.1"/>
    </source>
</evidence>
<evidence type="ECO:0000256" key="3">
    <source>
        <dbReference type="ARBA" id="ARBA00006958"/>
    </source>
</evidence>
<name>A0ABQ9GUA5_9NEOP</name>
<feature type="domain" description="DDE Tnp4" evidence="8">
    <location>
        <begin position="28"/>
        <end position="172"/>
    </location>
</feature>
<gene>
    <name evidence="9" type="ORF">PR048_023503</name>
</gene>
<dbReference type="InterPro" id="IPR027806">
    <property type="entry name" value="HARBI1_dom"/>
</dbReference>
<dbReference type="EMBL" id="JARBHB010000009">
    <property type="protein sequence ID" value="KAJ8875607.1"/>
    <property type="molecule type" value="Genomic_DNA"/>
</dbReference>
<keyword evidence="5" id="KW-0479">Metal-binding</keyword>
<comment type="caution">
    <text evidence="9">The sequence shown here is derived from an EMBL/GenBank/DDBJ whole genome shotgun (WGS) entry which is preliminary data.</text>
</comment>
<sequence>MPANSQEKCTNMQKFHEIAGYPGVIGTIDCTHVTIQSPDGDNTELYRNRKHFISINVQAVCNATLLFTYVVARWPWFTHDSTIFNSSNLKAQFEMRVIPEGVLLGDSGYACRPYLQTPLLNPVIPPPPFSNQHFPEIRCNVALIKTHNTMERAFGVVKRHFPCLSMKLRVKLVKVL</sequence>
<dbReference type="PANTHER" id="PTHR22930">
    <property type="match status" value="1"/>
</dbReference>
<accession>A0ABQ9GUA5</accession>